<dbReference type="InterPro" id="IPR045584">
    <property type="entry name" value="Pilin-like"/>
</dbReference>
<accession>A0ABW8JFF4</accession>
<dbReference type="PROSITE" id="PS00409">
    <property type="entry name" value="PROKAR_NTER_METHYL"/>
    <property type="match status" value="1"/>
</dbReference>
<evidence type="ECO:0000313" key="3">
    <source>
        <dbReference type="Proteomes" id="UP001620461"/>
    </source>
</evidence>
<dbReference type="EMBL" id="JADIKJ010000001">
    <property type="protein sequence ID" value="MFK2899021.1"/>
    <property type="molecule type" value="Genomic_DNA"/>
</dbReference>
<dbReference type="Gene3D" id="3.30.700.10">
    <property type="entry name" value="Glycoprotein, Type 4 Pilin"/>
    <property type="match status" value="1"/>
</dbReference>
<reference evidence="2 3" key="1">
    <citation type="submission" date="2020-10" db="EMBL/GenBank/DDBJ databases">
        <title>Phylogeny of dyella-like bacteria.</title>
        <authorList>
            <person name="Fu J."/>
        </authorList>
    </citation>
    <scope>NUCLEOTIDE SEQUENCE [LARGE SCALE GENOMIC DNA]</scope>
    <source>
        <strain evidence="2 3">JP1</strain>
    </source>
</reference>
<sequence length="139" mass="15051">MERCRGFSLLELIIVTAIIAILAALATQSYARYAFRSRRSDAQQMLMAIAHGQERWYAIHNRYTDDLSKFGYNDPAISPHGYYEVTLAVAGSSAQAFIATAAPINSQVGDVCGSLSIDNAGNKKPTRTDGMANANGGCW</sequence>
<proteinExistence type="predicted"/>
<evidence type="ECO:0000256" key="1">
    <source>
        <dbReference type="SAM" id="Phobius"/>
    </source>
</evidence>
<comment type="caution">
    <text evidence="2">The sequence shown here is derived from an EMBL/GenBank/DDBJ whole genome shotgun (WGS) entry which is preliminary data.</text>
</comment>
<dbReference type="InterPro" id="IPR031982">
    <property type="entry name" value="PilE-like"/>
</dbReference>
<organism evidence="2 3">
    <name type="scientific">Dyella jejuensis</name>
    <dbReference type="NCBI Taxonomy" id="1432009"/>
    <lineage>
        <taxon>Bacteria</taxon>
        <taxon>Pseudomonadati</taxon>
        <taxon>Pseudomonadota</taxon>
        <taxon>Gammaproteobacteria</taxon>
        <taxon>Lysobacterales</taxon>
        <taxon>Rhodanobacteraceae</taxon>
        <taxon>Dyella</taxon>
    </lineage>
</organism>
<dbReference type="NCBIfam" id="TIGR02532">
    <property type="entry name" value="IV_pilin_GFxxxE"/>
    <property type="match status" value="1"/>
</dbReference>
<keyword evidence="1" id="KW-0472">Membrane</keyword>
<protein>
    <submittedName>
        <fullName evidence="2">Type IV pilin protein</fullName>
    </submittedName>
</protein>
<name>A0ABW8JFF4_9GAMM</name>
<evidence type="ECO:0000313" key="2">
    <source>
        <dbReference type="EMBL" id="MFK2899021.1"/>
    </source>
</evidence>
<keyword evidence="3" id="KW-1185">Reference proteome</keyword>
<dbReference type="Proteomes" id="UP001620461">
    <property type="component" value="Unassembled WGS sequence"/>
</dbReference>
<dbReference type="Pfam" id="PF16732">
    <property type="entry name" value="ComP_DUS"/>
    <property type="match status" value="1"/>
</dbReference>
<dbReference type="InterPro" id="IPR012902">
    <property type="entry name" value="N_methyl_site"/>
</dbReference>
<keyword evidence="1" id="KW-1133">Transmembrane helix</keyword>
<gene>
    <name evidence="2" type="ORF">ISP15_01555</name>
</gene>
<dbReference type="RefSeq" id="WP_404544328.1">
    <property type="nucleotide sequence ID" value="NZ_JADIKJ010000001.1"/>
</dbReference>
<dbReference type="SUPFAM" id="SSF54523">
    <property type="entry name" value="Pili subunits"/>
    <property type="match status" value="1"/>
</dbReference>
<keyword evidence="1" id="KW-0812">Transmembrane</keyword>
<dbReference type="Pfam" id="PF07963">
    <property type="entry name" value="N_methyl"/>
    <property type="match status" value="1"/>
</dbReference>
<feature type="transmembrane region" description="Helical" evidence="1">
    <location>
        <begin position="12"/>
        <end position="35"/>
    </location>
</feature>